<dbReference type="PANTHER" id="PTHR30185:SF18">
    <property type="entry name" value="TRANSCRIPTIONAL REGULATOR MTLR"/>
    <property type="match status" value="1"/>
</dbReference>
<name>A0ABU0E7X2_9FIRM</name>
<dbReference type="InterPro" id="IPR011608">
    <property type="entry name" value="PRD"/>
</dbReference>
<dbReference type="PROSITE" id="PS51372">
    <property type="entry name" value="PRD_2"/>
    <property type="match status" value="2"/>
</dbReference>
<gene>
    <name evidence="5" type="ORF">J2S15_003763</name>
</gene>
<dbReference type="Gene3D" id="2.30.24.10">
    <property type="entry name" value="CAT RNA-binding domain"/>
    <property type="match status" value="1"/>
</dbReference>
<keyword evidence="6" id="KW-1185">Reference proteome</keyword>
<comment type="caution">
    <text evidence="5">The sequence shown here is derived from an EMBL/GenBank/DDBJ whole genome shotgun (WGS) entry which is preliminary data.</text>
</comment>
<keyword evidence="2" id="KW-0805">Transcription regulation</keyword>
<evidence type="ECO:0000256" key="3">
    <source>
        <dbReference type="ARBA" id="ARBA00023163"/>
    </source>
</evidence>
<protein>
    <submittedName>
        <fullName evidence="5">Beta-glucoside operon transcriptional antiterminator</fullName>
    </submittedName>
</protein>
<dbReference type="Proteomes" id="UP001230220">
    <property type="component" value="Unassembled WGS sequence"/>
</dbReference>
<dbReference type="Pfam" id="PF00874">
    <property type="entry name" value="PRD"/>
    <property type="match status" value="2"/>
</dbReference>
<reference evidence="5 6" key="1">
    <citation type="submission" date="2023-07" db="EMBL/GenBank/DDBJ databases">
        <title>Genomic Encyclopedia of Type Strains, Phase IV (KMG-IV): sequencing the most valuable type-strain genomes for metagenomic binning, comparative biology and taxonomic classification.</title>
        <authorList>
            <person name="Goeker M."/>
        </authorList>
    </citation>
    <scope>NUCLEOTIDE SEQUENCE [LARGE SCALE GENOMIC DNA]</scope>
    <source>
        <strain evidence="5 6">DSM 16784</strain>
    </source>
</reference>
<dbReference type="SUPFAM" id="SSF63520">
    <property type="entry name" value="PTS-regulatory domain, PRD"/>
    <property type="match status" value="2"/>
</dbReference>
<dbReference type="InterPro" id="IPR004341">
    <property type="entry name" value="CAT_RNA-bd_dom"/>
</dbReference>
<evidence type="ECO:0000256" key="2">
    <source>
        <dbReference type="ARBA" id="ARBA00023015"/>
    </source>
</evidence>
<dbReference type="Pfam" id="PF03123">
    <property type="entry name" value="CAT_RBD"/>
    <property type="match status" value="1"/>
</dbReference>
<dbReference type="SMART" id="SM01061">
    <property type="entry name" value="CAT_RBD"/>
    <property type="match status" value="1"/>
</dbReference>
<evidence type="ECO:0000313" key="6">
    <source>
        <dbReference type="Proteomes" id="UP001230220"/>
    </source>
</evidence>
<proteinExistence type="predicted"/>
<dbReference type="RefSeq" id="WP_307411415.1">
    <property type="nucleotide sequence ID" value="NZ_JAUSUR010000009.1"/>
</dbReference>
<feature type="domain" description="PRD" evidence="4">
    <location>
        <begin position="61"/>
        <end position="166"/>
    </location>
</feature>
<evidence type="ECO:0000256" key="1">
    <source>
        <dbReference type="ARBA" id="ARBA00022737"/>
    </source>
</evidence>
<dbReference type="Gene3D" id="1.10.1790.10">
    <property type="entry name" value="PRD domain"/>
    <property type="match status" value="2"/>
</dbReference>
<accession>A0ABU0E7X2</accession>
<dbReference type="EMBL" id="JAUSUR010000009">
    <property type="protein sequence ID" value="MDQ0363002.1"/>
    <property type="molecule type" value="Genomic_DNA"/>
</dbReference>
<feature type="domain" description="PRD" evidence="4">
    <location>
        <begin position="167"/>
        <end position="281"/>
    </location>
</feature>
<dbReference type="PANTHER" id="PTHR30185">
    <property type="entry name" value="CRYPTIC BETA-GLUCOSIDE BGL OPERON ANTITERMINATOR"/>
    <property type="match status" value="1"/>
</dbReference>
<dbReference type="InterPro" id="IPR036650">
    <property type="entry name" value="CAT_RNA-bd_dom_sf"/>
</dbReference>
<evidence type="ECO:0000313" key="5">
    <source>
        <dbReference type="EMBL" id="MDQ0363002.1"/>
    </source>
</evidence>
<sequence>MIIVQLLNNNVIIARDKKREIIVMGTGLGYKARVGDKVDESKIQKTFMMKEFNAKLIDLVEEIPAVYLEITEMIVEYGEELGLKFSNSVYLILTDHIYHAIIHEKEGIILKNSFFSEMKRYYPTEFAVARQAKKIILDRIGFEISEDELGFIVLHIIETSSGQKTKEVEREVKFVNDSIEYIKSHNENENLVENTINFDRLVVHLKYIAKRYFKNDEVIPEEALRNEEEDSLLNQTIETCLPGELAFARKYGNYIEELYGENLSRQELNYLSLHFRNVNVK</sequence>
<dbReference type="SUPFAM" id="SSF50151">
    <property type="entry name" value="SacY-like RNA-binding domain"/>
    <property type="match status" value="1"/>
</dbReference>
<dbReference type="InterPro" id="IPR050661">
    <property type="entry name" value="BglG_antiterminators"/>
</dbReference>
<dbReference type="InterPro" id="IPR036634">
    <property type="entry name" value="PRD_sf"/>
</dbReference>
<organism evidence="5 6">
    <name type="scientific">Breznakia pachnodae</name>
    <dbReference type="NCBI Taxonomy" id="265178"/>
    <lineage>
        <taxon>Bacteria</taxon>
        <taxon>Bacillati</taxon>
        <taxon>Bacillota</taxon>
        <taxon>Erysipelotrichia</taxon>
        <taxon>Erysipelotrichales</taxon>
        <taxon>Erysipelotrichaceae</taxon>
        <taxon>Breznakia</taxon>
    </lineage>
</organism>
<keyword evidence="3" id="KW-0804">Transcription</keyword>
<evidence type="ECO:0000259" key="4">
    <source>
        <dbReference type="PROSITE" id="PS51372"/>
    </source>
</evidence>
<keyword evidence="1" id="KW-0677">Repeat</keyword>